<dbReference type="GO" id="GO:0006874">
    <property type="term" value="P:intracellular calcium ion homeostasis"/>
    <property type="evidence" value="ECO:0007669"/>
    <property type="project" value="TreeGrafter"/>
</dbReference>
<name>A0A815DFS8_9BILA</name>
<dbReference type="Gene3D" id="1.10.287.3550">
    <property type="match status" value="1"/>
</dbReference>
<evidence type="ECO:0000313" key="5">
    <source>
        <dbReference type="Proteomes" id="UP000663855"/>
    </source>
</evidence>
<dbReference type="GO" id="GO:0005246">
    <property type="term" value="F:calcium channel regulator activity"/>
    <property type="evidence" value="ECO:0007669"/>
    <property type="project" value="InterPro"/>
</dbReference>
<organism evidence="3 5">
    <name type="scientific">Rotaria magnacalcarata</name>
    <dbReference type="NCBI Taxonomy" id="392030"/>
    <lineage>
        <taxon>Eukaryota</taxon>
        <taxon>Metazoa</taxon>
        <taxon>Spiralia</taxon>
        <taxon>Gnathifera</taxon>
        <taxon>Rotifera</taxon>
        <taxon>Eurotatoria</taxon>
        <taxon>Bdelloidea</taxon>
        <taxon>Philodinida</taxon>
        <taxon>Philodinidae</taxon>
        <taxon>Rotaria</taxon>
    </lineage>
</organism>
<reference evidence="3" key="1">
    <citation type="submission" date="2021-02" db="EMBL/GenBank/DDBJ databases">
        <authorList>
            <person name="Nowell W R."/>
        </authorList>
    </citation>
    <scope>NUCLEOTIDE SEQUENCE</scope>
</reference>
<dbReference type="EMBL" id="CAJNOV010007769">
    <property type="protein sequence ID" value="CAF1297245.1"/>
    <property type="molecule type" value="Genomic_DNA"/>
</dbReference>
<protein>
    <recommendedName>
        <fullName evidence="2">STIM1/2 Orai1-activating region domain-containing protein</fullName>
    </recommendedName>
</protein>
<evidence type="ECO:0000259" key="2">
    <source>
        <dbReference type="Pfam" id="PF16533"/>
    </source>
</evidence>
<keyword evidence="1" id="KW-0175">Coiled coil</keyword>
<dbReference type="PANTHER" id="PTHR15136:SF5">
    <property type="entry name" value="STROMAL INTERACTION MOLECULE HOMOLOG"/>
    <property type="match status" value="1"/>
</dbReference>
<dbReference type="Pfam" id="PF16533">
    <property type="entry name" value="SOAR"/>
    <property type="match status" value="1"/>
</dbReference>
<gene>
    <name evidence="4" type="ORF">BYL167_LOCUS31583</name>
    <name evidence="3" type="ORF">CJN711_LOCUS16739</name>
</gene>
<dbReference type="Proteomes" id="UP000663855">
    <property type="component" value="Unassembled WGS sequence"/>
</dbReference>
<proteinExistence type="predicted"/>
<evidence type="ECO:0000313" key="4">
    <source>
        <dbReference type="EMBL" id="CAF4401820.1"/>
    </source>
</evidence>
<dbReference type="Proteomes" id="UP000681967">
    <property type="component" value="Unassembled WGS sequence"/>
</dbReference>
<dbReference type="InterPro" id="IPR032393">
    <property type="entry name" value="SOAR_STIM1/2"/>
</dbReference>
<dbReference type="GO" id="GO:0005886">
    <property type="term" value="C:plasma membrane"/>
    <property type="evidence" value="ECO:0007669"/>
    <property type="project" value="TreeGrafter"/>
</dbReference>
<sequence>MKEEADLFQKRRDSMIDHEEQLSLALQEIEQLKIALNQAEEHAQQESYEPPSELIDLLKRTYHTEEIAFEVKRKLVENSLIIAKEQMNKISKMQKGAFGALRIAHTNGMDNVAELIRAAKERLTEIHGEYVERWNRIGILLSRNDLSNSGLSIPIVYRSNEPPRLHA</sequence>
<evidence type="ECO:0000256" key="1">
    <source>
        <dbReference type="SAM" id="Coils"/>
    </source>
</evidence>
<dbReference type="GO" id="GO:0002115">
    <property type="term" value="P:store-operated calcium entry"/>
    <property type="evidence" value="ECO:0007669"/>
    <property type="project" value="TreeGrafter"/>
</dbReference>
<dbReference type="AlphaFoldDB" id="A0A815DFS8"/>
<feature type="domain" description="STIM1/2 Orai1-activating region" evidence="2">
    <location>
        <begin position="50"/>
        <end position="140"/>
    </location>
</feature>
<comment type="caution">
    <text evidence="3">The sequence shown here is derived from an EMBL/GenBank/DDBJ whole genome shotgun (WGS) entry which is preliminary data.</text>
</comment>
<dbReference type="EMBL" id="CAJOBH010055969">
    <property type="protein sequence ID" value="CAF4401820.1"/>
    <property type="molecule type" value="Genomic_DNA"/>
</dbReference>
<dbReference type="InterPro" id="IPR037608">
    <property type="entry name" value="STIM1/2"/>
</dbReference>
<dbReference type="GO" id="GO:0005509">
    <property type="term" value="F:calcium ion binding"/>
    <property type="evidence" value="ECO:0007669"/>
    <property type="project" value="TreeGrafter"/>
</dbReference>
<dbReference type="GO" id="GO:0005783">
    <property type="term" value="C:endoplasmic reticulum"/>
    <property type="evidence" value="ECO:0007669"/>
    <property type="project" value="TreeGrafter"/>
</dbReference>
<accession>A0A815DFS8</accession>
<dbReference type="PANTHER" id="PTHR15136">
    <property type="entry name" value="STROMAL INTERACTION MOLECULE HOMOLOG"/>
    <property type="match status" value="1"/>
</dbReference>
<feature type="coiled-coil region" evidence="1">
    <location>
        <begin position="15"/>
        <end position="49"/>
    </location>
</feature>
<evidence type="ECO:0000313" key="3">
    <source>
        <dbReference type="EMBL" id="CAF1297245.1"/>
    </source>
</evidence>